<dbReference type="InterPro" id="IPR013563">
    <property type="entry name" value="Oligopep_ABC_C"/>
</dbReference>
<comment type="similarity">
    <text evidence="2">Belongs to the ABC transporter superfamily.</text>
</comment>
<feature type="domain" description="ABC transporter" evidence="9">
    <location>
        <begin position="32"/>
        <end position="282"/>
    </location>
</feature>
<name>A0A930VEG4_9ACTN</name>
<comment type="caution">
    <text evidence="10">The sequence shown here is derived from an EMBL/GenBank/DDBJ whole genome shotgun (WGS) entry which is preliminary data.</text>
</comment>
<dbReference type="GO" id="GO:0015833">
    <property type="term" value="P:peptide transport"/>
    <property type="evidence" value="ECO:0007669"/>
    <property type="project" value="InterPro"/>
</dbReference>
<reference evidence="10" key="1">
    <citation type="submission" date="2020-11" db="EMBL/GenBank/DDBJ databases">
        <title>Nocardioides sp. nov., isolated from Soil of Cynanchum wilfordii Hemsley rhizosphere.</title>
        <authorList>
            <person name="Lee J.-S."/>
            <person name="Suh M.K."/>
            <person name="Kim J.-S."/>
        </authorList>
    </citation>
    <scope>NUCLEOTIDE SEQUENCE</scope>
    <source>
        <strain evidence="10">KCTC 19275</strain>
    </source>
</reference>
<evidence type="ECO:0000256" key="2">
    <source>
        <dbReference type="ARBA" id="ARBA00005417"/>
    </source>
</evidence>
<sequence>MTQTNGPASDQGAGHLTEPTSRQAGDSGEPFLVVEDLTVRFPTADGLVQAVSGLSYSIEQGSTLGIVGESGSGKSVSSLAVMGLHDAKRTQMSGSIRVGGTEVLGLSNDRMRRIRGREVAMIFQDPLTALHPFYKVGAQISEAYRAHHDVSKAKARAKAIEMLDRVGIPQARTRVDDYPHQFSGGMRQRAMIAMALVNDPSLLIADEPTTALDVTVQAQILDLLQELQKDFNSAIIIITHDLGVVAEMADDVMVMYGGRAVEYGRTREILVHPEMPYTWGLLASVPDVTADPDARLIPIQGNPPSLLRPPSGCAFHPRCPHTGKVPGDLCRTTLPELTRGEHGDEHLKRCHLPDPSAIYEQEILPEIAPDLVEMTVKDEFPAEVGTGLVEDSPSDDALPKER</sequence>
<dbReference type="PANTHER" id="PTHR43297">
    <property type="entry name" value="OLIGOPEPTIDE TRANSPORT ATP-BINDING PROTEIN APPD"/>
    <property type="match status" value="1"/>
</dbReference>
<evidence type="ECO:0000256" key="5">
    <source>
        <dbReference type="ARBA" id="ARBA00022741"/>
    </source>
</evidence>
<dbReference type="EMBL" id="JADKPN010000004">
    <property type="protein sequence ID" value="MBF4763325.1"/>
    <property type="molecule type" value="Genomic_DNA"/>
</dbReference>
<dbReference type="InterPro" id="IPR003593">
    <property type="entry name" value="AAA+_ATPase"/>
</dbReference>
<keyword evidence="5" id="KW-0547">Nucleotide-binding</keyword>
<keyword evidence="7" id="KW-0472">Membrane</keyword>
<feature type="region of interest" description="Disordered" evidence="8">
    <location>
        <begin position="381"/>
        <end position="402"/>
    </location>
</feature>
<gene>
    <name evidence="10" type="ORF">ISU07_09305</name>
</gene>
<dbReference type="PROSITE" id="PS00211">
    <property type="entry name" value="ABC_TRANSPORTER_1"/>
    <property type="match status" value="1"/>
</dbReference>
<dbReference type="SUPFAM" id="SSF52540">
    <property type="entry name" value="P-loop containing nucleoside triphosphate hydrolases"/>
    <property type="match status" value="1"/>
</dbReference>
<dbReference type="InterPro" id="IPR050388">
    <property type="entry name" value="ABC_Ni/Peptide_Import"/>
</dbReference>
<evidence type="ECO:0000256" key="7">
    <source>
        <dbReference type="ARBA" id="ARBA00023136"/>
    </source>
</evidence>
<evidence type="ECO:0000313" key="10">
    <source>
        <dbReference type="EMBL" id="MBF4763325.1"/>
    </source>
</evidence>
<dbReference type="GO" id="GO:0005524">
    <property type="term" value="F:ATP binding"/>
    <property type="evidence" value="ECO:0007669"/>
    <property type="project" value="UniProtKB-KW"/>
</dbReference>
<accession>A0A930VEG4</accession>
<evidence type="ECO:0000256" key="3">
    <source>
        <dbReference type="ARBA" id="ARBA00022448"/>
    </source>
</evidence>
<dbReference type="PANTHER" id="PTHR43297:SF2">
    <property type="entry name" value="DIPEPTIDE TRANSPORT ATP-BINDING PROTEIN DPPD"/>
    <property type="match status" value="1"/>
</dbReference>
<keyword evidence="4" id="KW-1003">Cell membrane</keyword>
<dbReference type="InterPro" id="IPR003439">
    <property type="entry name" value="ABC_transporter-like_ATP-bd"/>
</dbReference>
<dbReference type="SMART" id="SM00382">
    <property type="entry name" value="AAA"/>
    <property type="match status" value="1"/>
</dbReference>
<evidence type="ECO:0000259" key="9">
    <source>
        <dbReference type="PROSITE" id="PS50893"/>
    </source>
</evidence>
<keyword evidence="11" id="KW-1185">Reference proteome</keyword>
<keyword evidence="6 10" id="KW-0067">ATP-binding</keyword>
<evidence type="ECO:0000256" key="1">
    <source>
        <dbReference type="ARBA" id="ARBA00004202"/>
    </source>
</evidence>
<organism evidence="10 11">
    <name type="scientific">Nocardioides islandensis</name>
    <dbReference type="NCBI Taxonomy" id="433663"/>
    <lineage>
        <taxon>Bacteria</taxon>
        <taxon>Bacillati</taxon>
        <taxon>Actinomycetota</taxon>
        <taxon>Actinomycetes</taxon>
        <taxon>Propionibacteriales</taxon>
        <taxon>Nocardioidaceae</taxon>
        <taxon>Nocardioides</taxon>
    </lineage>
</organism>
<dbReference type="InterPro" id="IPR017871">
    <property type="entry name" value="ABC_transporter-like_CS"/>
</dbReference>
<dbReference type="GO" id="GO:0016887">
    <property type="term" value="F:ATP hydrolysis activity"/>
    <property type="evidence" value="ECO:0007669"/>
    <property type="project" value="InterPro"/>
</dbReference>
<keyword evidence="3" id="KW-0813">Transport</keyword>
<dbReference type="GO" id="GO:0005886">
    <property type="term" value="C:plasma membrane"/>
    <property type="evidence" value="ECO:0007669"/>
    <property type="project" value="UniProtKB-SubCell"/>
</dbReference>
<dbReference type="Gene3D" id="3.40.50.300">
    <property type="entry name" value="P-loop containing nucleotide triphosphate hydrolases"/>
    <property type="match status" value="1"/>
</dbReference>
<evidence type="ECO:0000256" key="6">
    <source>
        <dbReference type="ARBA" id="ARBA00022840"/>
    </source>
</evidence>
<evidence type="ECO:0000256" key="8">
    <source>
        <dbReference type="SAM" id="MobiDB-lite"/>
    </source>
</evidence>
<dbReference type="Pfam" id="PF08352">
    <property type="entry name" value="oligo_HPY"/>
    <property type="match status" value="1"/>
</dbReference>
<dbReference type="Pfam" id="PF00005">
    <property type="entry name" value="ABC_tran"/>
    <property type="match status" value="1"/>
</dbReference>
<feature type="region of interest" description="Disordered" evidence="8">
    <location>
        <begin position="1"/>
        <end position="28"/>
    </location>
</feature>
<dbReference type="AlphaFoldDB" id="A0A930VEG4"/>
<dbReference type="RefSeq" id="WP_194706513.1">
    <property type="nucleotide sequence ID" value="NZ_JADKPN010000004.1"/>
</dbReference>
<protein>
    <submittedName>
        <fullName evidence="10">ABC transporter ATP-binding protein</fullName>
    </submittedName>
</protein>
<dbReference type="PROSITE" id="PS50893">
    <property type="entry name" value="ABC_TRANSPORTER_2"/>
    <property type="match status" value="1"/>
</dbReference>
<evidence type="ECO:0000313" key="11">
    <source>
        <dbReference type="Proteomes" id="UP000640489"/>
    </source>
</evidence>
<comment type="subcellular location">
    <subcellularLocation>
        <location evidence="1">Cell membrane</location>
        <topology evidence="1">Peripheral membrane protein</topology>
    </subcellularLocation>
</comment>
<dbReference type="Proteomes" id="UP000640489">
    <property type="component" value="Unassembled WGS sequence"/>
</dbReference>
<dbReference type="FunFam" id="3.40.50.300:FF:000016">
    <property type="entry name" value="Oligopeptide ABC transporter ATP-binding component"/>
    <property type="match status" value="1"/>
</dbReference>
<dbReference type="NCBIfam" id="TIGR01727">
    <property type="entry name" value="oligo_HPY"/>
    <property type="match status" value="1"/>
</dbReference>
<dbReference type="InterPro" id="IPR027417">
    <property type="entry name" value="P-loop_NTPase"/>
</dbReference>
<dbReference type="CDD" id="cd03257">
    <property type="entry name" value="ABC_NikE_OppD_transporters"/>
    <property type="match status" value="1"/>
</dbReference>
<evidence type="ECO:0000256" key="4">
    <source>
        <dbReference type="ARBA" id="ARBA00022475"/>
    </source>
</evidence>
<proteinExistence type="inferred from homology"/>